<proteinExistence type="predicted"/>
<dbReference type="Proteomes" id="UP000778951">
    <property type="component" value="Unassembled WGS sequence"/>
</dbReference>
<dbReference type="EMBL" id="JAATLM010000001">
    <property type="protein sequence ID" value="NIZ69623.1"/>
    <property type="molecule type" value="Genomic_DNA"/>
</dbReference>
<dbReference type="Gene3D" id="1.20.5.620">
    <property type="entry name" value="F1F0 ATP synthase subunit B, membrane domain"/>
    <property type="match status" value="1"/>
</dbReference>
<name>A0A968KVX7_9SPIO</name>
<comment type="caution">
    <text evidence="2">The sequence shown here is derived from an EMBL/GenBank/DDBJ whole genome shotgun (WGS) entry which is preliminary data.</text>
</comment>
<evidence type="ECO:0008006" key="4">
    <source>
        <dbReference type="Google" id="ProtNLM"/>
    </source>
</evidence>
<dbReference type="RefSeq" id="WP_167695708.1">
    <property type="nucleotide sequence ID" value="NZ_CP118181.1"/>
</dbReference>
<evidence type="ECO:0000256" key="1">
    <source>
        <dbReference type="SAM" id="Coils"/>
    </source>
</evidence>
<evidence type="ECO:0000313" key="2">
    <source>
        <dbReference type="EMBL" id="NIZ69623.1"/>
    </source>
</evidence>
<keyword evidence="1" id="KW-0175">Coiled coil</keyword>
<reference evidence="2" key="1">
    <citation type="submission" date="2020-03" db="EMBL/GenBank/DDBJ databases">
        <title>Spirochaetal bacteria isolated from arthropods constitute a novel genus Entomospira genus novum within the order Spirochaetales.</title>
        <authorList>
            <person name="Grana-Miraglia L."/>
            <person name="Sikutova S."/>
            <person name="Fingerle V."/>
            <person name="Sing A."/>
            <person name="Castillo-Ramirez S."/>
            <person name="Margos G."/>
            <person name="Rudolf I."/>
        </authorList>
    </citation>
    <scope>NUCLEOTIDE SEQUENCE</scope>
    <source>
        <strain evidence="2">BR149</strain>
    </source>
</reference>
<feature type="coiled-coil region" evidence="1">
    <location>
        <begin position="32"/>
        <end position="65"/>
    </location>
</feature>
<evidence type="ECO:0000313" key="3">
    <source>
        <dbReference type="Proteomes" id="UP000778951"/>
    </source>
</evidence>
<organism evidence="2 3">
    <name type="scientific">Entomospira culicis</name>
    <dbReference type="NCBI Taxonomy" id="2719989"/>
    <lineage>
        <taxon>Bacteria</taxon>
        <taxon>Pseudomonadati</taxon>
        <taxon>Spirochaetota</taxon>
        <taxon>Spirochaetia</taxon>
        <taxon>Spirochaetales</taxon>
        <taxon>Spirochaetaceae</taxon>
        <taxon>Entomospira</taxon>
    </lineage>
</organism>
<sequence length="202" mass="21872">MEVQLQELINKIKADGVKAGESEKSRIIADAQKKAEEIIKTAEHRAKELEESAKKEAALSEARNREALQLASRDLLLNLSTKITDLFNHILVKEVATSLTKEKVSQLASTAISNLGKDGKYEISLSPADVDAFGEALKSELSTLAKGGITIKPSKNVDAGFRITSVEDAISYDFTNTIIAENLASYVNPKLAEDIKKSVGLS</sequence>
<accession>A0A968KVX7</accession>
<gene>
    <name evidence="2" type="ORF">HCT48_05265</name>
</gene>
<dbReference type="AlphaFoldDB" id="A0A968KVX7"/>
<keyword evidence="3" id="KW-1185">Reference proteome</keyword>
<protein>
    <recommendedName>
        <fullName evidence="4">V-type ATP synthase subunit E</fullName>
    </recommendedName>
</protein>